<dbReference type="AlphaFoldDB" id="A7SHK2"/>
<evidence type="ECO:0000256" key="9">
    <source>
        <dbReference type="ARBA" id="ARBA00023053"/>
    </source>
</evidence>
<evidence type="ECO:0000256" key="3">
    <source>
        <dbReference type="ARBA" id="ARBA00022475"/>
    </source>
</evidence>
<feature type="non-terminal residue" evidence="15">
    <location>
        <position position="100"/>
    </location>
</feature>
<dbReference type="PANTHER" id="PTHR11616">
    <property type="entry name" value="SODIUM/CHLORIDE DEPENDENT TRANSPORTER"/>
    <property type="match status" value="1"/>
</dbReference>
<dbReference type="GO" id="GO:0006836">
    <property type="term" value="P:neurotransmitter transport"/>
    <property type="evidence" value="ECO:0007669"/>
    <property type="project" value="UniProtKB-KW"/>
</dbReference>
<evidence type="ECO:0000256" key="7">
    <source>
        <dbReference type="ARBA" id="ARBA00022847"/>
    </source>
</evidence>
<feature type="transmembrane region" description="Helical" evidence="14">
    <location>
        <begin position="53"/>
        <end position="78"/>
    </location>
</feature>
<evidence type="ECO:0000256" key="4">
    <source>
        <dbReference type="ARBA" id="ARBA00022692"/>
    </source>
</evidence>
<dbReference type="InterPro" id="IPR000175">
    <property type="entry name" value="Na/ntran_symport"/>
</dbReference>
<dbReference type="GO" id="GO:0090493">
    <property type="term" value="P:catecholamine uptake"/>
    <property type="evidence" value="ECO:0007669"/>
    <property type="project" value="UniProtKB-ARBA"/>
</dbReference>
<keyword evidence="16" id="KW-1185">Reference proteome</keyword>
<dbReference type="EMBL" id="DS469661">
    <property type="protein sequence ID" value="EDO36814.1"/>
    <property type="molecule type" value="Genomic_DNA"/>
</dbReference>
<dbReference type="GO" id="GO:0005886">
    <property type="term" value="C:plasma membrane"/>
    <property type="evidence" value="ECO:0007669"/>
    <property type="project" value="UniProtKB-SubCell"/>
</dbReference>
<evidence type="ECO:0000256" key="13">
    <source>
        <dbReference type="PIRSR" id="PIRSR600175-2"/>
    </source>
</evidence>
<keyword evidence="4 14" id="KW-0812">Transmembrane</keyword>
<accession>A7SHK2</accession>
<evidence type="ECO:0000256" key="1">
    <source>
        <dbReference type="ARBA" id="ARBA00004651"/>
    </source>
</evidence>
<dbReference type="GO" id="GO:0015378">
    <property type="term" value="F:sodium:chloride symporter activity"/>
    <property type="evidence" value="ECO:0007669"/>
    <property type="project" value="UniProtKB-ARBA"/>
</dbReference>
<dbReference type="InterPro" id="IPR037272">
    <property type="entry name" value="SNS_sf"/>
</dbReference>
<dbReference type="Proteomes" id="UP000001593">
    <property type="component" value="Unassembled WGS sequence"/>
</dbReference>
<dbReference type="GO" id="GO:0008504">
    <property type="term" value="F:monoamine transmembrane transporter activity"/>
    <property type="evidence" value="ECO:0007669"/>
    <property type="project" value="UniProtKB-ARBA"/>
</dbReference>
<dbReference type="eggNOG" id="KOG3660">
    <property type="taxonomic scope" value="Eukaryota"/>
</dbReference>
<name>A7SHK2_NEMVE</name>
<evidence type="ECO:0000256" key="2">
    <source>
        <dbReference type="ARBA" id="ARBA00022448"/>
    </source>
</evidence>
<keyword evidence="10 14" id="KW-0472">Membrane</keyword>
<dbReference type="HOGENOM" id="CLU_2313188_0_0_1"/>
<evidence type="ECO:0000256" key="6">
    <source>
        <dbReference type="ARBA" id="ARBA00022775"/>
    </source>
</evidence>
<evidence type="ECO:0000256" key="5">
    <source>
        <dbReference type="ARBA" id="ARBA00022723"/>
    </source>
</evidence>
<dbReference type="PROSITE" id="PS50267">
    <property type="entry name" value="NA_NEUROTRAN_SYMP_3"/>
    <property type="match status" value="1"/>
</dbReference>
<evidence type="ECO:0000256" key="10">
    <source>
        <dbReference type="ARBA" id="ARBA00023136"/>
    </source>
</evidence>
<reference evidence="15 16" key="1">
    <citation type="journal article" date="2007" name="Science">
        <title>Sea anemone genome reveals ancestral eumetazoan gene repertoire and genomic organization.</title>
        <authorList>
            <person name="Putnam N.H."/>
            <person name="Srivastava M."/>
            <person name="Hellsten U."/>
            <person name="Dirks B."/>
            <person name="Chapman J."/>
            <person name="Salamov A."/>
            <person name="Terry A."/>
            <person name="Shapiro H."/>
            <person name="Lindquist E."/>
            <person name="Kapitonov V.V."/>
            <person name="Jurka J."/>
            <person name="Genikhovich G."/>
            <person name="Grigoriev I.V."/>
            <person name="Lucas S.M."/>
            <person name="Steele R.E."/>
            <person name="Finnerty J.R."/>
            <person name="Technau U."/>
            <person name="Martindale M.Q."/>
            <person name="Rokhsar D.S."/>
        </authorList>
    </citation>
    <scope>NUCLEOTIDE SEQUENCE [LARGE SCALE GENOMIC DNA]</scope>
    <source>
        <strain evidence="16">CH2 X CH6</strain>
    </source>
</reference>
<dbReference type="PANTHER" id="PTHR11616:SF320">
    <property type="entry name" value="SODIUM-DEPENDENT NORADRENALINE TRANSPORTER"/>
    <property type="match status" value="1"/>
</dbReference>
<keyword evidence="7" id="KW-0769">Symport</keyword>
<dbReference type="SUPFAM" id="SSF161070">
    <property type="entry name" value="SNF-like"/>
    <property type="match status" value="1"/>
</dbReference>
<comment type="subcellular location">
    <subcellularLocation>
        <location evidence="1">Cell membrane</location>
        <topology evidence="1">Multi-pass membrane protein</topology>
    </subcellularLocation>
</comment>
<keyword evidence="8 14" id="KW-1133">Transmembrane helix</keyword>
<sequence length="100" mass="11381">RFPYLAYTNGGGKTALFCVLLLLSPLLHPGSLKTIFSPEILCCNYLCPTGIGFAMIMISFLVGIYYNIIIAWVVLFLFQSFRADVPWKTCDNQWNTRFCK</sequence>
<feature type="disulfide bond" evidence="13">
    <location>
        <begin position="90"/>
        <end position="99"/>
    </location>
</feature>
<evidence type="ECO:0000256" key="11">
    <source>
        <dbReference type="ARBA" id="ARBA00023157"/>
    </source>
</evidence>
<keyword evidence="6" id="KW-0532">Neurotransmitter transport</keyword>
<keyword evidence="3" id="KW-1003">Cell membrane</keyword>
<keyword evidence="11 13" id="KW-1015">Disulfide bond</keyword>
<gene>
    <name evidence="15" type="ORF">NEMVEDRAFT_v1g118697</name>
</gene>
<evidence type="ECO:0000313" key="15">
    <source>
        <dbReference type="EMBL" id="EDO36814.1"/>
    </source>
</evidence>
<evidence type="ECO:0000313" key="16">
    <source>
        <dbReference type="Proteomes" id="UP000001593"/>
    </source>
</evidence>
<dbReference type="GO" id="GO:0046872">
    <property type="term" value="F:metal ion binding"/>
    <property type="evidence" value="ECO:0007669"/>
    <property type="project" value="UniProtKB-KW"/>
</dbReference>
<dbReference type="InParanoid" id="A7SHK2"/>
<dbReference type="Pfam" id="PF00209">
    <property type="entry name" value="SNF"/>
    <property type="match status" value="1"/>
</dbReference>
<evidence type="ECO:0000256" key="14">
    <source>
        <dbReference type="SAM" id="Phobius"/>
    </source>
</evidence>
<keyword evidence="2" id="KW-0813">Transport</keyword>
<evidence type="ECO:0000256" key="8">
    <source>
        <dbReference type="ARBA" id="ARBA00022989"/>
    </source>
</evidence>
<protein>
    <submittedName>
        <fullName evidence="15">Uncharacterized protein</fullName>
    </submittedName>
</protein>
<dbReference type="PhylomeDB" id="A7SHK2"/>
<organism evidence="15 16">
    <name type="scientific">Nematostella vectensis</name>
    <name type="common">Starlet sea anemone</name>
    <dbReference type="NCBI Taxonomy" id="45351"/>
    <lineage>
        <taxon>Eukaryota</taxon>
        <taxon>Metazoa</taxon>
        <taxon>Cnidaria</taxon>
        <taxon>Anthozoa</taxon>
        <taxon>Hexacorallia</taxon>
        <taxon>Actiniaria</taxon>
        <taxon>Edwardsiidae</taxon>
        <taxon>Nematostella</taxon>
    </lineage>
</organism>
<evidence type="ECO:0000256" key="12">
    <source>
        <dbReference type="ARBA" id="ARBA00023180"/>
    </source>
</evidence>
<keyword evidence="9" id="KW-0915">Sodium</keyword>
<keyword evidence="5" id="KW-0479">Metal-binding</keyword>
<proteinExistence type="predicted"/>
<keyword evidence="12" id="KW-0325">Glycoprotein</keyword>